<organism evidence="3 4">
    <name type="scientific">Desulfoferula mesophila</name>
    <dbReference type="NCBI Taxonomy" id="3058419"/>
    <lineage>
        <taxon>Bacteria</taxon>
        <taxon>Pseudomonadati</taxon>
        <taxon>Thermodesulfobacteriota</taxon>
        <taxon>Desulfarculia</taxon>
        <taxon>Desulfarculales</taxon>
        <taxon>Desulfarculaceae</taxon>
        <taxon>Desulfoferula</taxon>
    </lineage>
</organism>
<feature type="transmembrane region" description="Helical" evidence="1">
    <location>
        <begin position="284"/>
        <end position="307"/>
    </location>
</feature>
<dbReference type="InterPro" id="IPR010656">
    <property type="entry name" value="DctM"/>
</dbReference>
<dbReference type="NCBIfam" id="TIGR02123">
    <property type="entry name" value="TRAP_fused"/>
    <property type="match status" value="1"/>
</dbReference>
<dbReference type="EMBL" id="AP028679">
    <property type="protein sequence ID" value="BEQ13581.1"/>
    <property type="molecule type" value="Genomic_DNA"/>
</dbReference>
<feature type="transmembrane region" description="Helical" evidence="1">
    <location>
        <begin position="95"/>
        <end position="113"/>
    </location>
</feature>
<keyword evidence="1" id="KW-0812">Transmembrane</keyword>
<feature type="transmembrane region" description="Helical" evidence="1">
    <location>
        <begin position="251"/>
        <end position="278"/>
    </location>
</feature>
<dbReference type="PANTHER" id="PTHR43849:SF2">
    <property type="entry name" value="BLL3936 PROTEIN"/>
    <property type="match status" value="1"/>
</dbReference>
<feature type="transmembrane region" description="Helical" evidence="1">
    <location>
        <begin position="456"/>
        <end position="474"/>
    </location>
</feature>
<reference evidence="4" key="1">
    <citation type="journal article" date="2023" name="Arch. Microbiol.">
        <title>Desulfoferula mesophilus gen. nov. sp. nov., a mesophilic sulfate-reducing bacterium isolated from a brackish lake sediment.</title>
        <authorList>
            <person name="Watanabe T."/>
            <person name="Yabe T."/>
            <person name="Tsuji J.M."/>
            <person name="Fukui M."/>
        </authorList>
    </citation>
    <scope>NUCLEOTIDE SEQUENCE [LARGE SCALE GENOMIC DNA]</scope>
    <source>
        <strain evidence="4">12FAK</strain>
    </source>
</reference>
<evidence type="ECO:0000256" key="1">
    <source>
        <dbReference type="SAM" id="Phobius"/>
    </source>
</evidence>
<feature type="transmembrane region" description="Helical" evidence="1">
    <location>
        <begin position="480"/>
        <end position="502"/>
    </location>
</feature>
<accession>A0AAU9ESL4</accession>
<dbReference type="AlphaFoldDB" id="A0AAU9ESL4"/>
<dbReference type="InterPro" id="IPR011853">
    <property type="entry name" value="TRAP_DctM-Dct_fused"/>
</dbReference>
<keyword evidence="1" id="KW-0472">Membrane</keyword>
<feature type="transmembrane region" description="Helical" evidence="1">
    <location>
        <begin position="327"/>
        <end position="348"/>
    </location>
</feature>
<dbReference type="KEGG" id="dmp:FAK_06470"/>
<protein>
    <submittedName>
        <fullName evidence="3">C4-dicarboxylate ABC transporter</fullName>
    </submittedName>
</protein>
<feature type="transmembrane region" description="Helical" evidence="1">
    <location>
        <begin position="32"/>
        <end position="50"/>
    </location>
</feature>
<feature type="transmembrane region" description="Helical" evidence="1">
    <location>
        <begin position="62"/>
        <end position="83"/>
    </location>
</feature>
<proteinExistence type="predicted"/>
<feature type="domain" description="TRAP C4-dicarboxylate transport system permease DctM subunit" evidence="2">
    <location>
        <begin position="106"/>
        <end position="542"/>
    </location>
</feature>
<feature type="transmembrane region" description="Helical" evidence="1">
    <location>
        <begin position="163"/>
        <end position="186"/>
    </location>
</feature>
<keyword evidence="4" id="KW-1185">Reference proteome</keyword>
<feature type="transmembrane region" description="Helical" evidence="1">
    <location>
        <begin position="547"/>
        <end position="569"/>
    </location>
</feature>
<dbReference type="Proteomes" id="UP001366166">
    <property type="component" value="Chromosome"/>
</dbReference>
<feature type="transmembrane region" description="Helical" evidence="1">
    <location>
        <begin position="396"/>
        <end position="420"/>
    </location>
</feature>
<feature type="transmembrane region" description="Helical" evidence="1">
    <location>
        <begin position="7"/>
        <end position="26"/>
    </location>
</feature>
<sequence>MRLTAKTYLISLVAIAWSVVQLYNSITFDLDILQLEFMHLSFALILAFLLRPGPAWINQKNWSDYLLALASAAVGVYMMASYTRIAERIRFVSDVEMGDVLVCVVLIFLVLEAGRRVMGWGLSILGLVAIAYAFFGYLLPGALGHSSVTGDSFTEFMVLTQEGIFGIPLRVSTIYVFLFVLFGAFLKYGRLGEFYNDLAVSVAGGLKGGPGKVAVISSSLLGTISGSAVANVSTSGTFTIPMMKRAGYQPASAAAIEALASTGSQIVPPIMGAAAFIMAELTQIPYWSIAVAAIIPSILYYIVVYAVVHFEAVKHDLQTAEEDRKGFWVMALSKSYMFIPVVVIVYYLSAGYSITLAATMAILSAVVVSAIPLIVTRQWKEFGLFVKALEDGAKACVAVAIPCAIAGIIVGVLTLTSLGLKFSDLILAFAGDNVVWLLIITSLICMVLGMGMPTSAAYITVAILAIPALIKGGVPPITAHFFGFFFANLSMITPPVALAAYAGAGIAGANSSQVGLRACWMGLTIYAIPFLLATYPGLMLIGDWSEIILDLVKVAFIIVSFSAAIMGVFSARLKGYQRGLFMAAGVLLWASLSSVLLNLAGFAVLAAALFCAYKYRPDQTTAMGRA</sequence>
<name>A0AAU9ESL4_9BACT</name>
<feature type="transmembrane region" description="Helical" evidence="1">
    <location>
        <begin position="581"/>
        <end position="610"/>
    </location>
</feature>
<feature type="transmembrane region" description="Helical" evidence="1">
    <location>
        <begin position="120"/>
        <end position="143"/>
    </location>
</feature>
<gene>
    <name evidence="3" type="ORF">FAK_06470</name>
</gene>
<feature type="transmembrane region" description="Helical" evidence="1">
    <location>
        <begin position="354"/>
        <end position="375"/>
    </location>
</feature>
<evidence type="ECO:0000313" key="4">
    <source>
        <dbReference type="Proteomes" id="UP001366166"/>
    </source>
</evidence>
<dbReference type="PANTHER" id="PTHR43849">
    <property type="entry name" value="BLL3936 PROTEIN"/>
    <property type="match status" value="1"/>
</dbReference>
<keyword evidence="1" id="KW-1133">Transmembrane helix</keyword>
<dbReference type="RefSeq" id="WP_338605326.1">
    <property type="nucleotide sequence ID" value="NZ_AP028679.1"/>
</dbReference>
<evidence type="ECO:0000313" key="3">
    <source>
        <dbReference type="EMBL" id="BEQ13581.1"/>
    </source>
</evidence>
<dbReference type="Pfam" id="PF06808">
    <property type="entry name" value="DctM"/>
    <property type="match status" value="1"/>
</dbReference>
<feature type="transmembrane region" description="Helical" evidence="1">
    <location>
        <begin position="514"/>
        <end position="535"/>
    </location>
</feature>
<feature type="transmembrane region" description="Helical" evidence="1">
    <location>
        <begin position="426"/>
        <end position="449"/>
    </location>
</feature>
<evidence type="ECO:0000259" key="2">
    <source>
        <dbReference type="Pfam" id="PF06808"/>
    </source>
</evidence>